<reference evidence="1" key="1">
    <citation type="submission" date="2020-05" db="EMBL/GenBank/DDBJ databases">
        <title>Large-scale comparative analyses of tick genomes elucidate their genetic diversity and vector capacities.</title>
        <authorList>
            <person name="Jia N."/>
            <person name="Wang J."/>
            <person name="Shi W."/>
            <person name="Du L."/>
            <person name="Sun Y."/>
            <person name="Zhan W."/>
            <person name="Jiang J."/>
            <person name="Wang Q."/>
            <person name="Zhang B."/>
            <person name="Ji P."/>
            <person name="Sakyi L.B."/>
            <person name="Cui X."/>
            <person name="Yuan T."/>
            <person name="Jiang B."/>
            <person name="Yang W."/>
            <person name="Lam T.T.-Y."/>
            <person name="Chang Q."/>
            <person name="Ding S."/>
            <person name="Wang X."/>
            <person name="Zhu J."/>
            <person name="Ruan X."/>
            <person name="Zhao L."/>
            <person name="Wei J."/>
            <person name="Que T."/>
            <person name="Du C."/>
            <person name="Cheng J."/>
            <person name="Dai P."/>
            <person name="Han X."/>
            <person name="Huang E."/>
            <person name="Gao Y."/>
            <person name="Liu J."/>
            <person name="Shao H."/>
            <person name="Ye R."/>
            <person name="Li L."/>
            <person name="Wei W."/>
            <person name="Wang X."/>
            <person name="Wang C."/>
            <person name="Yang T."/>
            <person name="Huo Q."/>
            <person name="Li W."/>
            <person name="Guo W."/>
            <person name="Chen H."/>
            <person name="Zhou L."/>
            <person name="Ni X."/>
            <person name="Tian J."/>
            <person name="Zhou Y."/>
            <person name="Sheng Y."/>
            <person name="Liu T."/>
            <person name="Pan Y."/>
            <person name="Xia L."/>
            <person name="Li J."/>
            <person name="Zhao F."/>
            <person name="Cao W."/>
        </authorList>
    </citation>
    <scope>NUCLEOTIDE SEQUENCE</scope>
    <source>
        <strain evidence="1">Dsil-2018</strain>
    </source>
</reference>
<dbReference type="Proteomes" id="UP000821865">
    <property type="component" value="Chromosome 1"/>
</dbReference>
<proteinExistence type="predicted"/>
<protein>
    <submittedName>
        <fullName evidence="1">Uncharacterized protein</fullName>
    </submittedName>
</protein>
<comment type="caution">
    <text evidence="1">The sequence shown here is derived from an EMBL/GenBank/DDBJ whole genome shotgun (WGS) entry which is preliminary data.</text>
</comment>
<gene>
    <name evidence="1" type="ORF">HPB49_022461</name>
</gene>
<evidence type="ECO:0000313" key="1">
    <source>
        <dbReference type="EMBL" id="KAH7981227.1"/>
    </source>
</evidence>
<evidence type="ECO:0000313" key="2">
    <source>
        <dbReference type="Proteomes" id="UP000821865"/>
    </source>
</evidence>
<name>A0ACB8E3A2_DERSI</name>
<sequence>MRRQEVFRVEVHPRRDLRVEAMDNSLSDINYFRHEDIDDRTVSIKVAKSLEDLVDRPDPQSVLKFKLTCRGASGTDEAFLPVTVYIQDVNDHAPEFQNVPYHLEVDELTPVGLTVFRGVHAIDRDKPNTPNSDVTYAIVDHGSPESFQSVTSVTIRVKDADDQNPVFTRQIYKANVTEAAVITGARLRVKVQTDAPVSAFDQDLGINAPLRYSIIHGNELGIFELQEQTAELFMVREVDLEALPTPVFTLQVQRDREAGGVVAEAWKGWLVAEDGVVDAAEHLLTHRSVLWGNATPLEA</sequence>
<accession>A0ACB8E3A2</accession>
<organism evidence="1 2">
    <name type="scientific">Dermacentor silvarum</name>
    <name type="common">Tick</name>
    <dbReference type="NCBI Taxonomy" id="543639"/>
    <lineage>
        <taxon>Eukaryota</taxon>
        <taxon>Metazoa</taxon>
        <taxon>Ecdysozoa</taxon>
        <taxon>Arthropoda</taxon>
        <taxon>Chelicerata</taxon>
        <taxon>Arachnida</taxon>
        <taxon>Acari</taxon>
        <taxon>Parasitiformes</taxon>
        <taxon>Ixodida</taxon>
        <taxon>Ixodoidea</taxon>
        <taxon>Ixodidae</taxon>
        <taxon>Rhipicephalinae</taxon>
        <taxon>Dermacentor</taxon>
    </lineage>
</organism>
<dbReference type="EMBL" id="CM023470">
    <property type="protein sequence ID" value="KAH7981227.1"/>
    <property type="molecule type" value="Genomic_DNA"/>
</dbReference>
<keyword evidence="2" id="KW-1185">Reference proteome</keyword>